<sequence length="118" mass="13268">MNSRKCKFTEVCSVNLLDAGLLNGSSTSRIPDTAIRQHEHRLSSRPAKQTAITEEKTRDDIEVLVPSGMSETFHPGLIELVSTRGGARECLRLEVNVTTIGQCREKWRSHSVDYERDL</sequence>
<comment type="caution">
    <text evidence="1">The sequence shown here is derived from an EMBL/GenBank/DDBJ whole genome shotgun (WGS) entry which is preliminary data.</text>
</comment>
<dbReference type="Proteomes" id="UP001519460">
    <property type="component" value="Unassembled WGS sequence"/>
</dbReference>
<protein>
    <submittedName>
        <fullName evidence="1">Uncharacterized protein</fullName>
    </submittedName>
</protein>
<name>A0ABD0LYF6_9CAEN</name>
<evidence type="ECO:0000313" key="1">
    <source>
        <dbReference type="EMBL" id="KAK7504210.1"/>
    </source>
</evidence>
<organism evidence="1 2">
    <name type="scientific">Batillaria attramentaria</name>
    <dbReference type="NCBI Taxonomy" id="370345"/>
    <lineage>
        <taxon>Eukaryota</taxon>
        <taxon>Metazoa</taxon>
        <taxon>Spiralia</taxon>
        <taxon>Lophotrochozoa</taxon>
        <taxon>Mollusca</taxon>
        <taxon>Gastropoda</taxon>
        <taxon>Caenogastropoda</taxon>
        <taxon>Sorbeoconcha</taxon>
        <taxon>Cerithioidea</taxon>
        <taxon>Batillariidae</taxon>
        <taxon>Batillaria</taxon>
    </lineage>
</organism>
<accession>A0ABD0LYF6</accession>
<keyword evidence="2" id="KW-1185">Reference proteome</keyword>
<evidence type="ECO:0000313" key="2">
    <source>
        <dbReference type="Proteomes" id="UP001519460"/>
    </source>
</evidence>
<dbReference type="AlphaFoldDB" id="A0ABD0LYF6"/>
<proteinExistence type="predicted"/>
<gene>
    <name evidence="1" type="ORF">BaRGS_00004514</name>
</gene>
<reference evidence="1 2" key="1">
    <citation type="journal article" date="2023" name="Sci. Data">
        <title>Genome assembly of the Korean intertidal mud-creeper Batillaria attramentaria.</title>
        <authorList>
            <person name="Patra A.K."/>
            <person name="Ho P.T."/>
            <person name="Jun S."/>
            <person name="Lee S.J."/>
            <person name="Kim Y."/>
            <person name="Won Y.J."/>
        </authorList>
    </citation>
    <scope>NUCLEOTIDE SEQUENCE [LARGE SCALE GENOMIC DNA]</scope>
    <source>
        <strain evidence="1">Wonlab-2016</strain>
    </source>
</reference>
<dbReference type="EMBL" id="JACVVK020000016">
    <property type="protein sequence ID" value="KAK7504210.1"/>
    <property type="molecule type" value="Genomic_DNA"/>
</dbReference>